<comment type="similarity">
    <text evidence="1 6 7">Belongs to the ArsC family.</text>
</comment>
<gene>
    <name evidence="8" type="primary">arsC</name>
    <name evidence="8" type="ORF">H8S47_05820</name>
</gene>
<dbReference type="InterPro" id="IPR036249">
    <property type="entry name" value="Thioredoxin-like_sf"/>
</dbReference>
<dbReference type="InterPro" id="IPR006659">
    <property type="entry name" value="Arsenate_reductase"/>
</dbReference>
<keyword evidence="2" id="KW-0059">Arsenical resistance</keyword>
<reference evidence="8 9" key="1">
    <citation type="submission" date="2020-08" db="EMBL/GenBank/DDBJ databases">
        <title>Putative novel bacterial strains isolated from necrotic wheat leaf tissues caused by Xanthomonas translucens.</title>
        <authorList>
            <person name="Tambong J.T."/>
        </authorList>
    </citation>
    <scope>NUCLEOTIDE SEQUENCE [LARGE SCALE GENOMIC DNA]</scope>
    <source>
        <strain evidence="9">DOAB 1063</strain>
    </source>
</reference>
<evidence type="ECO:0000256" key="5">
    <source>
        <dbReference type="ARBA" id="ARBA00039879"/>
    </source>
</evidence>
<dbReference type="Proteomes" id="UP000597613">
    <property type="component" value="Unassembled WGS sequence"/>
</dbReference>
<evidence type="ECO:0000256" key="3">
    <source>
        <dbReference type="ARBA" id="ARBA00023002"/>
    </source>
</evidence>
<keyword evidence="9" id="KW-1185">Reference proteome</keyword>
<evidence type="ECO:0000256" key="6">
    <source>
        <dbReference type="PROSITE-ProRule" id="PRU01282"/>
    </source>
</evidence>
<name>A0ABR7AL75_9SPHN</name>
<comment type="caution">
    <text evidence="8">The sequence shown here is derived from an EMBL/GenBank/DDBJ whole genome shotgun (WGS) entry which is preliminary data.</text>
</comment>
<protein>
    <recommendedName>
        <fullName evidence="5 7">Arsenate reductase</fullName>
        <ecNumber evidence="4 7">1.20.4.1</ecNumber>
    </recommendedName>
</protein>
<evidence type="ECO:0000256" key="1">
    <source>
        <dbReference type="ARBA" id="ARBA00007198"/>
    </source>
</evidence>
<dbReference type="CDD" id="cd03034">
    <property type="entry name" value="ArsC_ArsC"/>
    <property type="match status" value="1"/>
</dbReference>
<organism evidence="8 9">
    <name type="scientific">Sphingomonas albertensis</name>
    <dbReference type="NCBI Taxonomy" id="2762591"/>
    <lineage>
        <taxon>Bacteria</taxon>
        <taxon>Pseudomonadati</taxon>
        <taxon>Pseudomonadota</taxon>
        <taxon>Alphaproteobacteria</taxon>
        <taxon>Sphingomonadales</taxon>
        <taxon>Sphingomonadaceae</taxon>
        <taxon>Sphingomonas</taxon>
    </lineage>
</organism>
<dbReference type="PANTHER" id="PTHR30041">
    <property type="entry name" value="ARSENATE REDUCTASE"/>
    <property type="match status" value="1"/>
</dbReference>
<dbReference type="Pfam" id="PF03960">
    <property type="entry name" value="ArsC"/>
    <property type="match status" value="1"/>
</dbReference>
<dbReference type="EMBL" id="JACONT010000008">
    <property type="protein sequence ID" value="MBC3941203.1"/>
    <property type="molecule type" value="Genomic_DNA"/>
</dbReference>
<dbReference type="PANTHER" id="PTHR30041:SF5">
    <property type="entry name" value="ARSENATE REDUCTASE-RELATED"/>
    <property type="match status" value="1"/>
</dbReference>
<dbReference type="Gene3D" id="3.40.30.10">
    <property type="entry name" value="Glutaredoxin"/>
    <property type="match status" value="1"/>
</dbReference>
<dbReference type="SUPFAM" id="SSF52833">
    <property type="entry name" value="Thioredoxin-like"/>
    <property type="match status" value="1"/>
</dbReference>
<evidence type="ECO:0000256" key="4">
    <source>
        <dbReference type="ARBA" id="ARBA00038969"/>
    </source>
</evidence>
<keyword evidence="3 7" id="KW-0560">Oxidoreductase</keyword>
<evidence type="ECO:0000313" key="8">
    <source>
        <dbReference type="EMBL" id="MBC3941203.1"/>
    </source>
</evidence>
<evidence type="ECO:0000256" key="2">
    <source>
        <dbReference type="ARBA" id="ARBA00022849"/>
    </source>
</evidence>
<comment type="catalytic activity">
    <reaction evidence="7">
        <text>[glutaredoxin]-dithiol + arsenate + glutathione + H(+) = glutathionyl-S-S-[glutaredoxin] + arsenite + H2O</text>
        <dbReference type="Rhea" id="RHEA:22016"/>
        <dbReference type="Rhea" id="RHEA-COMP:10729"/>
        <dbReference type="Rhea" id="RHEA-COMP:17668"/>
        <dbReference type="ChEBI" id="CHEBI:15377"/>
        <dbReference type="ChEBI" id="CHEBI:15378"/>
        <dbReference type="ChEBI" id="CHEBI:29242"/>
        <dbReference type="ChEBI" id="CHEBI:29950"/>
        <dbReference type="ChEBI" id="CHEBI:48597"/>
        <dbReference type="ChEBI" id="CHEBI:57925"/>
        <dbReference type="ChEBI" id="CHEBI:146199"/>
        <dbReference type="EC" id="1.20.4.1"/>
    </reaction>
</comment>
<proteinExistence type="inferred from homology"/>
<dbReference type="PROSITE" id="PS51353">
    <property type="entry name" value="ARSC"/>
    <property type="match status" value="1"/>
</dbReference>
<evidence type="ECO:0000313" key="9">
    <source>
        <dbReference type="Proteomes" id="UP000597613"/>
    </source>
</evidence>
<sequence length="149" mass="15972">MAVDIVIYHNPECGTSRNVLGLIRNAGIEPHVVEYLKTPPSRALLVDLVARAGMTPRDLLREKGTPFAELGLGDTALSDDAVLDAMIAHPILINRPLVVTPLGVKLCRPSEAVLDLLPAPQRAAFAKEDGERVIGENGQRVLDAGRQPA</sequence>
<dbReference type="NCBIfam" id="TIGR00014">
    <property type="entry name" value="arsC"/>
    <property type="match status" value="1"/>
</dbReference>
<evidence type="ECO:0000256" key="7">
    <source>
        <dbReference type="RuleBase" id="RU362029"/>
    </source>
</evidence>
<dbReference type="RefSeq" id="WP_187502976.1">
    <property type="nucleotide sequence ID" value="NZ_CP162536.1"/>
</dbReference>
<dbReference type="GO" id="GO:0008794">
    <property type="term" value="F:arsenate reductase (glutaredoxin) activity"/>
    <property type="evidence" value="ECO:0007669"/>
    <property type="project" value="UniProtKB-EC"/>
</dbReference>
<accession>A0ABR7AL75</accession>
<dbReference type="InterPro" id="IPR006660">
    <property type="entry name" value="Arsenate_reductase-like"/>
</dbReference>
<dbReference type="EC" id="1.20.4.1" evidence="4 7"/>